<dbReference type="AlphaFoldDB" id="A0A1E7ZEZ3"/>
<evidence type="ECO:0000313" key="2">
    <source>
        <dbReference type="EMBL" id="OFC72067.1"/>
    </source>
</evidence>
<gene>
    <name evidence="2" type="ORF">BFC18_05030</name>
</gene>
<feature type="transmembrane region" description="Helical" evidence="1">
    <location>
        <begin position="206"/>
        <end position="225"/>
    </location>
</feature>
<feature type="transmembrane region" description="Helical" evidence="1">
    <location>
        <begin position="290"/>
        <end position="311"/>
    </location>
</feature>
<feature type="transmembrane region" description="Helical" evidence="1">
    <location>
        <begin position="173"/>
        <end position="194"/>
    </location>
</feature>
<keyword evidence="1" id="KW-1133">Transmembrane helix</keyword>
<feature type="transmembrane region" description="Helical" evidence="1">
    <location>
        <begin position="121"/>
        <end position="142"/>
    </location>
</feature>
<feature type="transmembrane region" description="Helical" evidence="1">
    <location>
        <begin position="246"/>
        <end position="270"/>
    </location>
</feature>
<keyword evidence="3" id="KW-1185">Reference proteome</keyword>
<keyword evidence="1" id="KW-0812">Transmembrane</keyword>
<comment type="caution">
    <text evidence="2">The sequence shown here is derived from an EMBL/GenBank/DDBJ whole genome shotgun (WGS) entry which is preliminary data.</text>
</comment>
<dbReference type="STRING" id="1656094.BFC18_05030"/>
<organism evidence="2 3">
    <name type="scientific">Alteromonas confluentis</name>
    <dbReference type="NCBI Taxonomy" id="1656094"/>
    <lineage>
        <taxon>Bacteria</taxon>
        <taxon>Pseudomonadati</taxon>
        <taxon>Pseudomonadota</taxon>
        <taxon>Gammaproteobacteria</taxon>
        <taxon>Alteromonadales</taxon>
        <taxon>Alteromonadaceae</taxon>
        <taxon>Alteromonas/Salinimonas group</taxon>
        <taxon>Alteromonas</taxon>
    </lineage>
</organism>
<accession>A0A1E7ZEZ3</accession>
<evidence type="ECO:0000313" key="3">
    <source>
        <dbReference type="Proteomes" id="UP000175691"/>
    </source>
</evidence>
<feature type="transmembrane region" description="Helical" evidence="1">
    <location>
        <begin position="148"/>
        <end position="166"/>
    </location>
</feature>
<dbReference type="NCBIfam" id="TIGR00843">
    <property type="entry name" value="benE"/>
    <property type="match status" value="1"/>
</dbReference>
<reference evidence="2 3" key="1">
    <citation type="submission" date="2016-08" db="EMBL/GenBank/DDBJ databases">
        <authorList>
            <person name="Seilhamer J.J."/>
        </authorList>
    </citation>
    <scope>NUCLEOTIDE SEQUENCE [LARGE SCALE GENOMIC DNA]</scope>
    <source>
        <strain evidence="2 3">KCTC 42603</strain>
    </source>
</reference>
<dbReference type="Proteomes" id="UP000175691">
    <property type="component" value="Unassembled WGS sequence"/>
</dbReference>
<proteinExistence type="predicted"/>
<name>A0A1E7ZEZ3_9ALTE</name>
<dbReference type="Pfam" id="PF03594">
    <property type="entry name" value="BenE"/>
    <property type="match status" value="1"/>
</dbReference>
<feature type="transmembrane region" description="Helical" evidence="1">
    <location>
        <begin position="318"/>
        <end position="336"/>
    </location>
</feature>
<dbReference type="RefSeq" id="WP_070123849.1">
    <property type="nucleotide sequence ID" value="NZ_MDHN01000008.1"/>
</dbReference>
<evidence type="ECO:0000256" key="1">
    <source>
        <dbReference type="SAM" id="Phobius"/>
    </source>
</evidence>
<dbReference type="PANTHER" id="PTHR30199">
    <property type="entry name" value="MFS FAMILY TRANSPORTER, PREDICTED SUBSTRATE BENZOATE"/>
    <property type="match status" value="1"/>
</dbReference>
<protein>
    <submittedName>
        <fullName evidence="2">Benzoate transporter</fullName>
    </submittedName>
</protein>
<dbReference type="PANTHER" id="PTHR30199:SF0">
    <property type="entry name" value="INNER MEMBRANE PROTEIN YDCO"/>
    <property type="match status" value="1"/>
</dbReference>
<sequence>MSSKSLPQLSHIAAGFTAVVVGYSSAVVLVIEAAKASGATPSMIVSWLLVLGLGMGITCIGFSWLYKVPVVTAWSTPGAAFLIGAVGGFSLAEIIGAFVTAALLAFIAARSKALTSQIERIPPAVSSAMLAGILLPICLGVFTDAAAHPIIVVSFIALYLLGSLFFPRYLMLVLLVVAMAVGLGSTGTNLDFAWNWPELEWVTPTFSVSATISLAIPLFIITLLSQNLPGIAILKSYDYHPDVRQILTGVSIVNLIAAPFGGFAFNLAAITAAICMGENAGDDRNKRYKAAIMAGVGYLIFGIIASLVVYLFSQMPPVVVHLLAGLALLATLQASLLRSMENHDHRKAALLTLLCSASGIAVAQLGAPVWGLFAGLCVLGLDKLYQKMHGKASA</sequence>
<feature type="transmembrane region" description="Helical" evidence="1">
    <location>
        <begin position="78"/>
        <end position="109"/>
    </location>
</feature>
<dbReference type="OrthoDB" id="9792424at2"/>
<feature type="transmembrane region" description="Helical" evidence="1">
    <location>
        <begin position="43"/>
        <end position="66"/>
    </location>
</feature>
<keyword evidence="1" id="KW-0472">Membrane</keyword>
<dbReference type="GO" id="GO:0042925">
    <property type="term" value="F:benzoate transmembrane transporter activity"/>
    <property type="evidence" value="ECO:0007669"/>
    <property type="project" value="InterPro"/>
</dbReference>
<feature type="transmembrane region" description="Helical" evidence="1">
    <location>
        <begin position="12"/>
        <end position="31"/>
    </location>
</feature>
<feature type="transmembrane region" description="Helical" evidence="1">
    <location>
        <begin position="348"/>
        <end position="381"/>
    </location>
</feature>
<dbReference type="GO" id="GO:0005886">
    <property type="term" value="C:plasma membrane"/>
    <property type="evidence" value="ECO:0007669"/>
    <property type="project" value="TreeGrafter"/>
</dbReference>
<dbReference type="EMBL" id="MDHN01000008">
    <property type="protein sequence ID" value="OFC72067.1"/>
    <property type="molecule type" value="Genomic_DNA"/>
</dbReference>
<dbReference type="InterPro" id="IPR004711">
    <property type="entry name" value="Benzoate_Transporter"/>
</dbReference>